<sequence>MSSKDTGSGDDRFSKVRKDPRFWEMPSNERKVKIDSRFKSMFHDKRFKVKYTVDKRGRPVNQTSTEDLKRFYNLSDSELSDEEEESKKPEKPKKEKKVKKAQVKDEVESDESEEEDDAEKIPKPKEAKKTKEPLVKGVRVYEE</sequence>
<dbReference type="InterPro" id="IPR039754">
    <property type="entry name" value="Esf1"/>
</dbReference>
<feature type="region of interest" description="Disordered" evidence="1">
    <location>
        <begin position="1"/>
        <end position="28"/>
    </location>
</feature>
<protein>
    <recommendedName>
        <fullName evidence="4">ESF1</fullName>
    </recommendedName>
</protein>
<evidence type="ECO:0000313" key="3">
    <source>
        <dbReference type="Proteomes" id="UP001529510"/>
    </source>
</evidence>
<keyword evidence="3" id="KW-1185">Reference proteome</keyword>
<dbReference type="PANTHER" id="PTHR12202:SF0">
    <property type="entry name" value="ESF1 HOMOLOG"/>
    <property type="match status" value="1"/>
</dbReference>
<feature type="region of interest" description="Disordered" evidence="1">
    <location>
        <begin position="54"/>
        <end position="143"/>
    </location>
</feature>
<reference evidence="2 3" key="1">
    <citation type="submission" date="2024-05" db="EMBL/GenBank/DDBJ databases">
        <title>Genome sequencing and assembly of Indian major carp, Cirrhinus mrigala (Hamilton, 1822).</title>
        <authorList>
            <person name="Mohindra V."/>
            <person name="Chowdhury L.M."/>
            <person name="Lal K."/>
            <person name="Jena J.K."/>
        </authorList>
    </citation>
    <scope>NUCLEOTIDE SEQUENCE [LARGE SCALE GENOMIC DNA]</scope>
    <source>
        <strain evidence="2">CM1030</strain>
        <tissue evidence="2">Blood</tissue>
    </source>
</reference>
<accession>A0ABD0RXB8</accession>
<evidence type="ECO:0000256" key="1">
    <source>
        <dbReference type="SAM" id="MobiDB-lite"/>
    </source>
</evidence>
<comment type="caution">
    <text evidence="2">The sequence shown here is derived from an EMBL/GenBank/DDBJ whole genome shotgun (WGS) entry which is preliminary data.</text>
</comment>
<evidence type="ECO:0008006" key="4">
    <source>
        <dbReference type="Google" id="ProtNLM"/>
    </source>
</evidence>
<feature type="compositionally biased region" description="Acidic residues" evidence="1">
    <location>
        <begin position="107"/>
        <end position="118"/>
    </location>
</feature>
<feature type="compositionally biased region" description="Basic and acidic residues" evidence="1">
    <location>
        <begin position="7"/>
        <end position="28"/>
    </location>
</feature>
<dbReference type="EMBL" id="JAMKFB020000001">
    <property type="protein sequence ID" value="KAL0203053.1"/>
    <property type="molecule type" value="Genomic_DNA"/>
</dbReference>
<dbReference type="PANTHER" id="PTHR12202">
    <property type="entry name" value="ESF1 HOMOLOG"/>
    <property type="match status" value="1"/>
</dbReference>
<feature type="compositionally biased region" description="Basic and acidic residues" evidence="1">
    <location>
        <begin position="119"/>
        <end position="143"/>
    </location>
</feature>
<gene>
    <name evidence="2" type="ORF">M9458_001071</name>
</gene>
<feature type="non-terminal residue" evidence="2">
    <location>
        <position position="143"/>
    </location>
</feature>
<proteinExistence type="predicted"/>
<evidence type="ECO:0000313" key="2">
    <source>
        <dbReference type="EMBL" id="KAL0203053.1"/>
    </source>
</evidence>
<name>A0ABD0RXB8_CIRMR</name>
<dbReference type="Proteomes" id="UP001529510">
    <property type="component" value="Unassembled WGS sequence"/>
</dbReference>
<dbReference type="AlphaFoldDB" id="A0ABD0RXB8"/>
<organism evidence="2 3">
    <name type="scientific">Cirrhinus mrigala</name>
    <name type="common">Mrigala</name>
    <dbReference type="NCBI Taxonomy" id="683832"/>
    <lineage>
        <taxon>Eukaryota</taxon>
        <taxon>Metazoa</taxon>
        <taxon>Chordata</taxon>
        <taxon>Craniata</taxon>
        <taxon>Vertebrata</taxon>
        <taxon>Euteleostomi</taxon>
        <taxon>Actinopterygii</taxon>
        <taxon>Neopterygii</taxon>
        <taxon>Teleostei</taxon>
        <taxon>Ostariophysi</taxon>
        <taxon>Cypriniformes</taxon>
        <taxon>Cyprinidae</taxon>
        <taxon>Labeoninae</taxon>
        <taxon>Labeonini</taxon>
        <taxon>Cirrhinus</taxon>
    </lineage>
</organism>